<dbReference type="SUPFAM" id="SSF51445">
    <property type="entry name" value="(Trans)glycosidases"/>
    <property type="match status" value="1"/>
</dbReference>
<dbReference type="KEGG" id="tmn:UCRPA7_5388"/>
<evidence type="ECO:0000256" key="5">
    <source>
        <dbReference type="ARBA" id="ARBA00022801"/>
    </source>
</evidence>
<evidence type="ECO:0000256" key="2">
    <source>
        <dbReference type="ARBA" id="ARBA00009809"/>
    </source>
</evidence>
<dbReference type="InterPro" id="IPR018954">
    <property type="entry name" value="Betagal_dom2"/>
</dbReference>
<accession>R8BI59</accession>
<dbReference type="OrthoDB" id="1657402at2759"/>
<sequence length="808" mass="87651">MLQPRSLHHDADHSEDAEATGGGFPGWLQRIQGKLRTSAEDYLNATDNYMANIGKIIADAQITNGGPVILVQPENEYTGAVSGVLFPDPAYMQYVEDQLRDAGIVVPLISNDASASGHNAPGTGEGEVDIYGGSFDPPGGLGFDQCAVLLNNEFERVFYKNDYSFGVTIFNLYMSIKEDRTVTREKYSELKLEAQFLKVSPGYLVATPGNRTTTTYSNNADITITPLIGSNGSYFVARHTAYNSLDSTTYKLIVPTSLGSLSIPQICGSLTLNGRDSKIHVTDYPVGDYTILYSTAEVFTWKIFDERTILFVYGGPGERHELAVKNAASGKLLEGSSVILKPSNGSLIAHWRTGTERRILQVGNLYIYILDRNSAYEYWVPELSSGSDASSLIIKGPYLVRSASIDGSVVNIKADFNKTSTVEIIGVPSGASKLQINGKSVQYTTDSQGTWLADGSYSEPSAAIPDLSSLEWKYIDSLPEIQSLYDDSEWVDADHTTTNNPVAPLLTPVSLYGSDYGFNTGSLLLRGHFESVDGSEKTLALWTQGGQAFGFSAWLDSTFLGSWAGIDADSDNNSTFALPNLTASKSYVLTILIDNMGLDEDWTVGSDQMKEPRGILDYSFSSGSGSVATPVTWKITGNLGGEDYTDRVRGPLNEGGLFIERQGYHQPSPPLDEFSTGSPFDGITSAGVAYYTTKLTLDLPSDEYDIPLSFTFVNNTAVSGTYRALLFVNGYQFGRYTSNIGPQTDFPVPEGILNYQGDNWIGLTLWALDSGGAKVPGFSLTAGVPVLTSRQVVKLVEAPAWEQRQGAY</sequence>
<dbReference type="RefSeq" id="XP_007916126.1">
    <property type="nucleotide sequence ID" value="XM_007917935.1"/>
</dbReference>
<protein>
    <recommendedName>
        <fullName evidence="3 8">Beta-galactosidase</fullName>
        <ecNumber evidence="3 8">3.2.1.23</ecNumber>
    </recommendedName>
</protein>
<dbReference type="GO" id="GO:0005975">
    <property type="term" value="P:carbohydrate metabolic process"/>
    <property type="evidence" value="ECO:0007669"/>
    <property type="project" value="InterPro"/>
</dbReference>
<evidence type="ECO:0000256" key="8">
    <source>
        <dbReference type="RuleBase" id="RU000675"/>
    </source>
</evidence>
<dbReference type="InterPro" id="IPR008979">
    <property type="entry name" value="Galactose-bd-like_sf"/>
</dbReference>
<dbReference type="InterPro" id="IPR001944">
    <property type="entry name" value="Glycoside_Hdrlase_35"/>
</dbReference>
<dbReference type="SMART" id="SM01029">
    <property type="entry name" value="BetaGal_dom2"/>
    <property type="match status" value="1"/>
</dbReference>
<evidence type="ECO:0000313" key="13">
    <source>
        <dbReference type="Proteomes" id="UP000014074"/>
    </source>
</evidence>
<dbReference type="InterPro" id="IPR025972">
    <property type="entry name" value="BetaGal_dom3"/>
</dbReference>
<evidence type="ECO:0000256" key="3">
    <source>
        <dbReference type="ARBA" id="ARBA00012756"/>
    </source>
</evidence>
<dbReference type="Gene3D" id="3.20.20.80">
    <property type="entry name" value="Glycosidases"/>
    <property type="match status" value="1"/>
</dbReference>
<dbReference type="FunFam" id="2.102.20.10:FF:000001">
    <property type="entry name" value="Beta-galactosidase A"/>
    <property type="match status" value="1"/>
</dbReference>
<reference evidence="13" key="1">
    <citation type="journal article" date="2013" name="Genome Announc.">
        <title>Draft genome sequence of the ascomycete Phaeoacremonium aleophilum strain UCR-PA7, a causal agent of the esca disease complex in grapevines.</title>
        <authorList>
            <person name="Blanco-Ulate B."/>
            <person name="Rolshausen P."/>
            <person name="Cantu D."/>
        </authorList>
    </citation>
    <scope>NUCLEOTIDE SEQUENCE [LARGE SCALE GENOMIC DNA]</scope>
    <source>
        <strain evidence="13">UCR-PA7</strain>
    </source>
</reference>
<dbReference type="Pfam" id="PF10435">
    <property type="entry name" value="BetaGal_dom2"/>
    <property type="match status" value="1"/>
</dbReference>
<comment type="catalytic activity">
    <reaction evidence="1 8">
        <text>Hydrolysis of terminal non-reducing beta-D-galactose residues in beta-D-galactosides.</text>
        <dbReference type="EC" id="3.2.1.23"/>
    </reaction>
</comment>
<keyword evidence="7 8" id="KW-0326">Glycosidase</keyword>
<keyword evidence="4" id="KW-0732">Signal</keyword>
<dbReference type="AlphaFoldDB" id="R8BI59"/>
<organism evidence="12 13">
    <name type="scientific">Phaeoacremonium minimum (strain UCR-PA7)</name>
    <name type="common">Esca disease fungus</name>
    <name type="synonym">Togninia minima</name>
    <dbReference type="NCBI Taxonomy" id="1286976"/>
    <lineage>
        <taxon>Eukaryota</taxon>
        <taxon>Fungi</taxon>
        <taxon>Dikarya</taxon>
        <taxon>Ascomycota</taxon>
        <taxon>Pezizomycotina</taxon>
        <taxon>Sordariomycetes</taxon>
        <taxon>Sordariomycetidae</taxon>
        <taxon>Togniniales</taxon>
        <taxon>Togniniaceae</taxon>
        <taxon>Phaeoacremonium</taxon>
    </lineage>
</organism>
<dbReference type="InterPro" id="IPR019801">
    <property type="entry name" value="Glyco_hydro_35_CS"/>
</dbReference>
<dbReference type="EMBL" id="KB933181">
    <property type="protein sequence ID" value="EON99020.1"/>
    <property type="molecule type" value="Genomic_DNA"/>
</dbReference>
<dbReference type="Proteomes" id="UP000014074">
    <property type="component" value="Unassembled WGS sequence"/>
</dbReference>
<dbReference type="PROSITE" id="PS01182">
    <property type="entry name" value="GLYCOSYL_HYDROL_F35"/>
    <property type="match status" value="1"/>
</dbReference>
<dbReference type="Pfam" id="PF13364">
    <property type="entry name" value="BetaGal_ABD2"/>
    <property type="match status" value="2"/>
</dbReference>
<evidence type="ECO:0000256" key="9">
    <source>
        <dbReference type="RuleBase" id="RU003679"/>
    </source>
</evidence>
<dbReference type="PANTHER" id="PTHR23421">
    <property type="entry name" value="BETA-GALACTOSIDASE RELATED"/>
    <property type="match status" value="1"/>
</dbReference>
<evidence type="ECO:0000256" key="1">
    <source>
        <dbReference type="ARBA" id="ARBA00001412"/>
    </source>
</evidence>
<evidence type="ECO:0000256" key="6">
    <source>
        <dbReference type="ARBA" id="ARBA00023180"/>
    </source>
</evidence>
<dbReference type="InterPro" id="IPR036833">
    <property type="entry name" value="BetaGal_dom3_sf"/>
</dbReference>
<gene>
    <name evidence="12" type="ORF">UCRPA7_5388</name>
</gene>
<comment type="similarity">
    <text evidence="2 9">Belongs to the glycosyl hydrolase 35 family.</text>
</comment>
<dbReference type="PRINTS" id="PR00742">
    <property type="entry name" value="GLHYDRLASE35"/>
</dbReference>
<dbReference type="EC" id="3.2.1.23" evidence="3 8"/>
<dbReference type="HOGENOM" id="CLU_005732_2_0_1"/>
<dbReference type="InterPro" id="IPR025300">
    <property type="entry name" value="BetaGal_jelly_roll_dom"/>
</dbReference>
<proteinExistence type="inferred from homology"/>
<evidence type="ECO:0000256" key="4">
    <source>
        <dbReference type="ARBA" id="ARBA00022729"/>
    </source>
</evidence>
<name>R8BI59_PHAM7</name>
<dbReference type="InterPro" id="IPR017853">
    <property type="entry name" value="GH"/>
</dbReference>
<keyword evidence="5 8" id="KW-0378">Hydrolase</keyword>
<dbReference type="GeneID" id="19325937"/>
<dbReference type="GO" id="GO:0004565">
    <property type="term" value="F:beta-galactosidase activity"/>
    <property type="evidence" value="ECO:0007669"/>
    <property type="project" value="UniProtKB-EC"/>
</dbReference>
<evidence type="ECO:0000313" key="12">
    <source>
        <dbReference type="EMBL" id="EON99020.1"/>
    </source>
</evidence>
<dbReference type="SUPFAM" id="SSF117100">
    <property type="entry name" value="Beta-galactosidase LacA, domain 3"/>
    <property type="match status" value="1"/>
</dbReference>
<dbReference type="Pfam" id="PF01301">
    <property type="entry name" value="Glyco_hydro_35"/>
    <property type="match status" value="1"/>
</dbReference>
<dbReference type="Pfam" id="PF13363">
    <property type="entry name" value="BetaGal_dom3"/>
    <property type="match status" value="1"/>
</dbReference>
<dbReference type="InterPro" id="IPR037110">
    <property type="entry name" value="Betagal_dom2_sf"/>
</dbReference>
<evidence type="ECO:0000256" key="10">
    <source>
        <dbReference type="SAM" id="MobiDB-lite"/>
    </source>
</evidence>
<evidence type="ECO:0000256" key="7">
    <source>
        <dbReference type="ARBA" id="ARBA00023295"/>
    </source>
</evidence>
<dbReference type="Gene3D" id="2.102.20.10">
    <property type="entry name" value="Beta-galactosidase, domain 2"/>
    <property type="match status" value="1"/>
</dbReference>
<dbReference type="FunFam" id="2.60.120.260:FF:000065">
    <property type="entry name" value="Beta-galactosidase A"/>
    <property type="match status" value="1"/>
</dbReference>
<feature type="compositionally biased region" description="Basic and acidic residues" evidence="10">
    <location>
        <begin position="7"/>
        <end position="16"/>
    </location>
</feature>
<dbReference type="Gene3D" id="2.60.390.10">
    <property type="entry name" value="Beta-galactosidase, domain 3"/>
    <property type="match status" value="1"/>
</dbReference>
<dbReference type="Gene3D" id="2.60.120.260">
    <property type="entry name" value="Galactose-binding domain-like"/>
    <property type="match status" value="2"/>
</dbReference>
<dbReference type="SUPFAM" id="SSF49785">
    <property type="entry name" value="Galactose-binding domain-like"/>
    <property type="match status" value="2"/>
</dbReference>
<feature type="domain" description="Beta-galactosidase" evidence="11">
    <location>
        <begin position="203"/>
        <end position="378"/>
    </location>
</feature>
<dbReference type="InterPro" id="IPR031330">
    <property type="entry name" value="Gly_Hdrlase_35_cat"/>
</dbReference>
<keyword evidence="6" id="KW-0325">Glycoprotein</keyword>
<feature type="region of interest" description="Disordered" evidence="10">
    <location>
        <begin position="1"/>
        <end position="25"/>
    </location>
</feature>
<evidence type="ECO:0000259" key="11">
    <source>
        <dbReference type="SMART" id="SM01029"/>
    </source>
</evidence>
<dbReference type="eggNOG" id="KOG0496">
    <property type="taxonomic scope" value="Eukaryota"/>
</dbReference>
<dbReference type="SUPFAM" id="SSF51011">
    <property type="entry name" value="Glycosyl hydrolase domain"/>
    <property type="match status" value="1"/>
</dbReference>
<keyword evidence="13" id="KW-1185">Reference proteome</keyword>